<comment type="caution">
    <text evidence="1">The sequence shown here is derived from an EMBL/GenBank/DDBJ whole genome shotgun (WGS) entry which is preliminary data.</text>
</comment>
<dbReference type="SUPFAM" id="SSF55729">
    <property type="entry name" value="Acyl-CoA N-acyltransferases (Nat)"/>
    <property type="match status" value="1"/>
</dbReference>
<organism evidence="1 2">
    <name type="scientific">Magnetospirillum molischianum DSM 120</name>
    <dbReference type="NCBI Taxonomy" id="1150626"/>
    <lineage>
        <taxon>Bacteria</taxon>
        <taxon>Pseudomonadati</taxon>
        <taxon>Pseudomonadota</taxon>
        <taxon>Alphaproteobacteria</taxon>
        <taxon>Rhodospirillales</taxon>
        <taxon>Rhodospirillaceae</taxon>
        <taxon>Magnetospirillum</taxon>
    </lineage>
</organism>
<accession>H8FP72</accession>
<sequence>MADVTIRPATLEDAADLADRLRAADRAEVWASHRVTPIQALETSVRLSCGDAWAGLADGVLVCLWGVVPLSLVSRIGSPWLLASDDLERHQVPFLRRCRGMVDQMQAPYRLLTNHVDARNRLSIRWLRWLGFEIDPAAPWGPDGLPFHRFERRAP</sequence>
<name>H8FP72_MAGML</name>
<gene>
    <name evidence="1" type="ORF">PHAMO_180129</name>
</gene>
<keyword evidence="2" id="KW-1185">Reference proteome</keyword>
<dbReference type="STRING" id="1150626.PHAMO_180129"/>
<reference evidence="1 2" key="1">
    <citation type="journal article" date="2012" name="J. Bacteriol.">
        <title>Draft Genome Sequence of the Purple Photosynthetic Bacterium Phaeospirillum molischianum DSM120, a Particularly Versatile Bacterium.</title>
        <authorList>
            <person name="Duquesne K."/>
            <person name="Prima V."/>
            <person name="Ji B."/>
            <person name="Rouy Z."/>
            <person name="Medigue C."/>
            <person name="Talla E."/>
            <person name="Sturgis J.N."/>
        </authorList>
    </citation>
    <scope>NUCLEOTIDE SEQUENCE [LARGE SCALE GENOMIC DNA]</scope>
    <source>
        <strain evidence="2">DSM120</strain>
    </source>
</reference>
<proteinExistence type="predicted"/>
<dbReference type="RefSeq" id="WP_002726181.1">
    <property type="nucleotide sequence ID" value="NZ_CAHP01000010.1"/>
</dbReference>
<dbReference type="eggNOG" id="ENOG503171D">
    <property type="taxonomic scope" value="Bacteria"/>
</dbReference>
<evidence type="ECO:0000313" key="1">
    <source>
        <dbReference type="EMBL" id="CCG40160.1"/>
    </source>
</evidence>
<dbReference type="AlphaFoldDB" id="H8FP72"/>
<dbReference type="OrthoDB" id="6711434at2"/>
<evidence type="ECO:0000313" key="2">
    <source>
        <dbReference type="Proteomes" id="UP000004169"/>
    </source>
</evidence>
<dbReference type="Proteomes" id="UP000004169">
    <property type="component" value="Unassembled WGS sequence"/>
</dbReference>
<dbReference type="EMBL" id="CAHP01000010">
    <property type="protein sequence ID" value="CCG40160.1"/>
    <property type="molecule type" value="Genomic_DNA"/>
</dbReference>
<dbReference type="InterPro" id="IPR016181">
    <property type="entry name" value="Acyl_CoA_acyltransferase"/>
</dbReference>
<evidence type="ECO:0008006" key="3">
    <source>
        <dbReference type="Google" id="ProtNLM"/>
    </source>
</evidence>
<protein>
    <recommendedName>
        <fullName evidence="3">N-acetyltransferase domain-containing protein</fullName>
    </recommendedName>
</protein>